<keyword evidence="3" id="KW-1133">Transmembrane helix</keyword>
<feature type="domain" description="Proteasomal ATPase second OB" evidence="4">
    <location>
        <begin position="2"/>
        <end position="49"/>
    </location>
</feature>
<accession>A0A2I3HRK3</accession>
<keyword evidence="3" id="KW-0472">Membrane</keyword>
<dbReference type="OMA" id="VSLMMVK"/>
<evidence type="ECO:0000256" key="2">
    <source>
        <dbReference type="ARBA" id="ARBA00022840"/>
    </source>
</evidence>
<evidence type="ECO:0000256" key="3">
    <source>
        <dbReference type="SAM" id="Phobius"/>
    </source>
</evidence>
<reference evidence="5" key="3">
    <citation type="submission" date="2025-09" db="UniProtKB">
        <authorList>
            <consortium name="Ensembl"/>
        </authorList>
    </citation>
    <scope>IDENTIFICATION</scope>
</reference>
<evidence type="ECO:0000313" key="6">
    <source>
        <dbReference type="Proteomes" id="UP000001073"/>
    </source>
</evidence>
<evidence type="ECO:0000313" key="5">
    <source>
        <dbReference type="Ensembl" id="ENSNLEP00000046239.1"/>
    </source>
</evidence>
<dbReference type="Ensembl" id="ENSNLET00000019302.2">
    <property type="protein sequence ID" value="ENSNLEP00000046239.1"/>
    <property type="gene ID" value="ENSNLEG00000015141.2"/>
</dbReference>
<keyword evidence="6" id="KW-1185">Reference proteome</keyword>
<dbReference type="PANTHER" id="PTHR23073">
    <property type="entry name" value="26S PROTEASOME REGULATORY SUBUNIT"/>
    <property type="match status" value="1"/>
</dbReference>
<dbReference type="Pfam" id="PF16450">
    <property type="entry name" value="Prot_ATP_ID_OB_C"/>
    <property type="match status" value="1"/>
</dbReference>
<feature type="transmembrane region" description="Helical" evidence="3">
    <location>
        <begin position="117"/>
        <end position="135"/>
    </location>
</feature>
<dbReference type="InterPro" id="IPR027417">
    <property type="entry name" value="P-loop_NTPase"/>
</dbReference>
<dbReference type="Gene3D" id="2.40.50.140">
    <property type="entry name" value="Nucleic acid-binding proteins"/>
    <property type="match status" value="1"/>
</dbReference>
<sequence length="183" mass="21020">MDKKKMLVKVHPKDKFVVDVDKNISISDETPSSLVVLRNDSYTLYKILPNKVGSLVSLMMVKEVPDSTYEMIGRLDRQIKEIKEVIDLPAKHPELFKALSIAQPKGMLLRRHCWPGLWLIIGTVPLFMSLALNWYRNSLGNFCDGRENAHLWREMLEGTVKCSRRCFEDGFEAIKSITVYPGH</sequence>
<dbReference type="GO" id="GO:0005524">
    <property type="term" value="F:ATP binding"/>
    <property type="evidence" value="ECO:0007669"/>
    <property type="project" value="UniProtKB-KW"/>
</dbReference>
<evidence type="ECO:0000259" key="4">
    <source>
        <dbReference type="Pfam" id="PF16450"/>
    </source>
</evidence>
<dbReference type="STRING" id="61853.ENSNLEP00000046239"/>
<dbReference type="InParanoid" id="A0A2I3HRK3"/>
<organism evidence="5 6">
    <name type="scientific">Nomascus leucogenys</name>
    <name type="common">Northern white-cheeked gibbon</name>
    <name type="synonym">Hylobates leucogenys</name>
    <dbReference type="NCBI Taxonomy" id="61853"/>
    <lineage>
        <taxon>Eukaryota</taxon>
        <taxon>Metazoa</taxon>
        <taxon>Chordata</taxon>
        <taxon>Craniata</taxon>
        <taxon>Vertebrata</taxon>
        <taxon>Euteleostomi</taxon>
        <taxon>Mammalia</taxon>
        <taxon>Eutheria</taxon>
        <taxon>Euarchontoglires</taxon>
        <taxon>Primates</taxon>
        <taxon>Haplorrhini</taxon>
        <taxon>Catarrhini</taxon>
        <taxon>Hylobatidae</taxon>
        <taxon>Nomascus</taxon>
    </lineage>
</organism>
<dbReference type="Gene3D" id="3.40.50.300">
    <property type="entry name" value="P-loop containing nucleotide triphosphate hydrolases"/>
    <property type="match status" value="1"/>
</dbReference>
<dbReference type="SUPFAM" id="SSF52540">
    <property type="entry name" value="P-loop containing nucleoside triphosphate hydrolases"/>
    <property type="match status" value="1"/>
</dbReference>
<evidence type="ECO:0000256" key="1">
    <source>
        <dbReference type="ARBA" id="ARBA00022741"/>
    </source>
</evidence>
<dbReference type="FunFam" id="2.40.50.140:FF:000476">
    <property type="entry name" value="26S proteasome regulatory subunit 8"/>
    <property type="match status" value="1"/>
</dbReference>
<reference evidence="5" key="2">
    <citation type="submission" date="2025-08" db="UniProtKB">
        <authorList>
            <consortium name="Ensembl"/>
        </authorList>
    </citation>
    <scope>IDENTIFICATION</scope>
</reference>
<dbReference type="Proteomes" id="UP000001073">
    <property type="component" value="Chromosome 17"/>
</dbReference>
<dbReference type="AlphaFoldDB" id="A0A2I3HRK3"/>
<dbReference type="InterPro" id="IPR032501">
    <property type="entry name" value="Prot_ATP_ID_OB_2nd"/>
</dbReference>
<keyword evidence="1" id="KW-0547">Nucleotide-binding</keyword>
<keyword evidence="3" id="KW-0812">Transmembrane</keyword>
<dbReference type="EMBL" id="ADFV01060598">
    <property type="status" value="NOT_ANNOTATED_CDS"/>
    <property type="molecule type" value="Genomic_DNA"/>
</dbReference>
<protein>
    <recommendedName>
        <fullName evidence="4">Proteasomal ATPase second OB domain-containing protein</fullName>
    </recommendedName>
</protein>
<reference evidence="5 6" key="1">
    <citation type="submission" date="2012-10" db="EMBL/GenBank/DDBJ databases">
        <authorList>
            <consortium name="Gibbon Genome Sequencing Consortium"/>
        </authorList>
    </citation>
    <scope>NUCLEOTIDE SEQUENCE [LARGE SCALE GENOMIC DNA]</scope>
</reference>
<proteinExistence type="predicted"/>
<dbReference type="InterPro" id="IPR012340">
    <property type="entry name" value="NA-bd_OB-fold"/>
</dbReference>
<dbReference type="GeneTree" id="ENSGT01020000230346"/>
<name>A0A2I3HRK3_NOMLE</name>
<keyword evidence="2" id="KW-0067">ATP-binding</keyword>
<dbReference type="InterPro" id="IPR050221">
    <property type="entry name" value="26S_Proteasome_ATPase"/>
</dbReference>